<evidence type="ECO:0000313" key="3">
    <source>
        <dbReference type="Proteomes" id="UP000605259"/>
    </source>
</evidence>
<keyword evidence="1" id="KW-0812">Transmembrane</keyword>
<dbReference type="EMBL" id="BMFK01000001">
    <property type="protein sequence ID" value="GGE56088.1"/>
    <property type="molecule type" value="Genomic_DNA"/>
</dbReference>
<protein>
    <submittedName>
        <fullName evidence="2">Uncharacterized protein</fullName>
    </submittedName>
</protein>
<evidence type="ECO:0000313" key="2">
    <source>
        <dbReference type="EMBL" id="GGE56088.1"/>
    </source>
</evidence>
<sequence length="63" mass="7414">MRHVDRILLMLLVIHFVVLIVVQALFAWTDAVHYMNKVTHYEGVMKEAPVEAIEIWKNNSSHR</sequence>
<dbReference type="Proteomes" id="UP000605259">
    <property type="component" value="Unassembled WGS sequence"/>
</dbReference>
<keyword evidence="1" id="KW-1133">Transmembrane helix</keyword>
<gene>
    <name evidence="2" type="ORF">GCM10007140_02970</name>
</gene>
<proteinExistence type="predicted"/>
<accession>A0A917AIQ1</accession>
<reference evidence="2" key="1">
    <citation type="journal article" date="2014" name="Int. J. Syst. Evol. Microbiol.">
        <title>Complete genome sequence of Corynebacterium casei LMG S-19264T (=DSM 44701T), isolated from a smear-ripened cheese.</title>
        <authorList>
            <consortium name="US DOE Joint Genome Institute (JGI-PGF)"/>
            <person name="Walter F."/>
            <person name="Albersmeier A."/>
            <person name="Kalinowski J."/>
            <person name="Ruckert C."/>
        </authorList>
    </citation>
    <scope>NUCLEOTIDE SEQUENCE</scope>
    <source>
        <strain evidence="2">CGMCC 1.12698</strain>
    </source>
</reference>
<comment type="caution">
    <text evidence="2">The sequence shown here is derived from an EMBL/GenBank/DDBJ whole genome shotgun (WGS) entry which is preliminary data.</text>
</comment>
<keyword evidence="1" id="KW-0472">Membrane</keyword>
<evidence type="ECO:0000256" key="1">
    <source>
        <dbReference type="SAM" id="Phobius"/>
    </source>
</evidence>
<dbReference type="Pfam" id="PF17313">
    <property type="entry name" value="DUF5359"/>
    <property type="match status" value="1"/>
</dbReference>
<name>A0A917AIQ1_9BACI</name>
<feature type="transmembrane region" description="Helical" evidence="1">
    <location>
        <begin position="7"/>
        <end position="28"/>
    </location>
</feature>
<dbReference type="InterPro" id="IPR035281">
    <property type="entry name" value="DUF5359"/>
</dbReference>
<organism evidence="2 3">
    <name type="scientific">Priestia taiwanensis</name>
    <dbReference type="NCBI Taxonomy" id="1347902"/>
    <lineage>
        <taxon>Bacteria</taxon>
        <taxon>Bacillati</taxon>
        <taxon>Bacillota</taxon>
        <taxon>Bacilli</taxon>
        <taxon>Bacillales</taxon>
        <taxon>Bacillaceae</taxon>
        <taxon>Priestia</taxon>
    </lineage>
</organism>
<reference evidence="2" key="2">
    <citation type="submission" date="2020-09" db="EMBL/GenBank/DDBJ databases">
        <authorList>
            <person name="Sun Q."/>
            <person name="Zhou Y."/>
        </authorList>
    </citation>
    <scope>NUCLEOTIDE SEQUENCE</scope>
    <source>
        <strain evidence="2">CGMCC 1.12698</strain>
    </source>
</reference>
<dbReference type="RefSeq" id="WP_205181453.1">
    <property type="nucleotide sequence ID" value="NZ_JAFBEL010000001.1"/>
</dbReference>
<keyword evidence="3" id="KW-1185">Reference proteome</keyword>
<dbReference type="AlphaFoldDB" id="A0A917AIQ1"/>